<proteinExistence type="predicted"/>
<dbReference type="Pfam" id="PF13384">
    <property type="entry name" value="HTH_23"/>
    <property type="match status" value="1"/>
</dbReference>
<accession>A0ABV1UNH1</accession>
<sequence length="179" mass="19659">MRMQAAELFEERVKPAEVARRLRVSVKSAYLWHQLWRDGGREALVSRGPSGSRCRLSPRCLEKLSEYLEQGPAAHGWVEDQVWTASRVATLIGRKFHVSYSVSGATRLMHRLGFSPQVPARRVAERDEQAVSVWKEATWAEVKGRGRRAGATSASRTKPGSPGGRRGDGPGAGAAAPRS</sequence>
<gene>
    <name evidence="3" type="ORF">ABT272_45720</name>
</gene>
<evidence type="ECO:0000313" key="3">
    <source>
        <dbReference type="EMBL" id="MER6434732.1"/>
    </source>
</evidence>
<evidence type="ECO:0000256" key="1">
    <source>
        <dbReference type="SAM" id="MobiDB-lite"/>
    </source>
</evidence>
<feature type="domain" description="Winged helix-turn helix" evidence="2">
    <location>
        <begin position="79"/>
        <end position="137"/>
    </location>
</feature>
<feature type="compositionally biased region" description="Gly residues" evidence="1">
    <location>
        <begin position="161"/>
        <end position="172"/>
    </location>
</feature>
<dbReference type="Proteomes" id="UP001470023">
    <property type="component" value="Unassembled WGS sequence"/>
</dbReference>
<dbReference type="SUPFAM" id="SSF46689">
    <property type="entry name" value="Homeodomain-like"/>
    <property type="match status" value="1"/>
</dbReference>
<evidence type="ECO:0000313" key="4">
    <source>
        <dbReference type="Proteomes" id="UP001470023"/>
    </source>
</evidence>
<reference evidence="3 4" key="1">
    <citation type="submission" date="2024-06" db="EMBL/GenBank/DDBJ databases">
        <title>The Natural Products Discovery Center: Release of the First 8490 Sequenced Strains for Exploring Actinobacteria Biosynthetic Diversity.</title>
        <authorList>
            <person name="Kalkreuter E."/>
            <person name="Kautsar S.A."/>
            <person name="Yang D."/>
            <person name="Bader C.D."/>
            <person name="Teijaro C.N."/>
            <person name="Fluegel L."/>
            <person name="Davis C.M."/>
            <person name="Simpson J.R."/>
            <person name="Lauterbach L."/>
            <person name="Steele A.D."/>
            <person name="Gui C."/>
            <person name="Meng S."/>
            <person name="Li G."/>
            <person name="Viehrig K."/>
            <person name="Ye F."/>
            <person name="Su P."/>
            <person name="Kiefer A.F."/>
            <person name="Nichols A."/>
            <person name="Cepeda A.J."/>
            <person name="Yan W."/>
            <person name="Fan B."/>
            <person name="Jiang Y."/>
            <person name="Adhikari A."/>
            <person name="Zheng C.-J."/>
            <person name="Schuster L."/>
            <person name="Cowan T.M."/>
            <person name="Smanski M.J."/>
            <person name="Chevrette M.G."/>
            <person name="De Carvalho L.P.S."/>
            <person name="Shen B."/>
        </authorList>
    </citation>
    <scope>NUCLEOTIDE SEQUENCE [LARGE SCALE GENOMIC DNA]</scope>
    <source>
        <strain evidence="3 4">NPDC001166</strain>
    </source>
</reference>
<name>A0ABV1UNH1_9ACTN</name>
<feature type="compositionally biased region" description="Low complexity" evidence="1">
    <location>
        <begin position="149"/>
        <end position="160"/>
    </location>
</feature>
<dbReference type="InterPro" id="IPR025959">
    <property type="entry name" value="Winged_HTH_dom"/>
</dbReference>
<organism evidence="3 4">
    <name type="scientific">Streptomyces sp. 900105245</name>
    <dbReference type="NCBI Taxonomy" id="3154379"/>
    <lineage>
        <taxon>Bacteria</taxon>
        <taxon>Bacillati</taxon>
        <taxon>Actinomycetota</taxon>
        <taxon>Actinomycetes</taxon>
        <taxon>Kitasatosporales</taxon>
        <taxon>Streptomycetaceae</taxon>
        <taxon>Streptomyces</taxon>
    </lineage>
</organism>
<dbReference type="InterPro" id="IPR009057">
    <property type="entry name" value="Homeodomain-like_sf"/>
</dbReference>
<protein>
    <submittedName>
        <fullName evidence="3">Winged helix-turn-helix domain-containing protein</fullName>
    </submittedName>
</protein>
<dbReference type="RefSeq" id="WP_352066514.1">
    <property type="nucleotide sequence ID" value="NZ_JBEPAZ010000207.1"/>
</dbReference>
<feature type="region of interest" description="Disordered" evidence="1">
    <location>
        <begin position="142"/>
        <end position="179"/>
    </location>
</feature>
<dbReference type="Pfam" id="PF13592">
    <property type="entry name" value="HTH_33"/>
    <property type="match status" value="1"/>
</dbReference>
<evidence type="ECO:0000259" key="2">
    <source>
        <dbReference type="Pfam" id="PF13592"/>
    </source>
</evidence>
<keyword evidence="4" id="KW-1185">Reference proteome</keyword>
<comment type="caution">
    <text evidence="3">The sequence shown here is derived from an EMBL/GenBank/DDBJ whole genome shotgun (WGS) entry which is preliminary data.</text>
</comment>
<dbReference type="EMBL" id="JBEPAZ010000207">
    <property type="protein sequence ID" value="MER6434732.1"/>
    <property type="molecule type" value="Genomic_DNA"/>
</dbReference>